<keyword evidence="9 13" id="KW-0472">Membrane</keyword>
<evidence type="ECO:0000256" key="9">
    <source>
        <dbReference type="ARBA" id="ARBA00023136"/>
    </source>
</evidence>
<evidence type="ECO:0000256" key="14">
    <source>
        <dbReference type="SAM" id="Phobius"/>
    </source>
</evidence>
<dbReference type="Proteomes" id="UP000886520">
    <property type="component" value="Chromosome 19"/>
</dbReference>
<dbReference type="GO" id="GO:0016126">
    <property type="term" value="P:sterol biosynthetic process"/>
    <property type="evidence" value="ECO:0007669"/>
    <property type="project" value="UniProtKB-KW"/>
</dbReference>
<dbReference type="PROSITE" id="PS51751">
    <property type="entry name" value="EXPERA"/>
    <property type="match status" value="1"/>
</dbReference>
<evidence type="ECO:0000256" key="10">
    <source>
        <dbReference type="ARBA" id="ARBA00023166"/>
    </source>
</evidence>
<evidence type="ECO:0000256" key="8">
    <source>
        <dbReference type="ARBA" id="ARBA00023098"/>
    </source>
</evidence>
<feature type="transmembrane region" description="Helical" evidence="14">
    <location>
        <begin position="57"/>
        <end position="78"/>
    </location>
</feature>
<evidence type="ECO:0000256" key="12">
    <source>
        <dbReference type="ARBA" id="ARBA00023235"/>
    </source>
</evidence>
<keyword evidence="8" id="KW-0443">Lipid metabolism</keyword>
<comment type="subcellular location">
    <subcellularLocation>
        <location evidence="1">Membrane</location>
        <topology evidence="1">Multi-pass membrane protein</topology>
    </subcellularLocation>
</comment>
<dbReference type="PANTHER" id="PTHR14207">
    <property type="entry name" value="STEROL ISOMERASE"/>
    <property type="match status" value="1"/>
</dbReference>
<keyword evidence="5" id="KW-0752">Steroid biosynthesis</keyword>
<evidence type="ECO:0000313" key="18">
    <source>
        <dbReference type="Proteomes" id="UP000886520"/>
    </source>
</evidence>
<keyword evidence="10" id="KW-1207">Sterol metabolism</keyword>
<dbReference type="EMBL" id="JABFUD020000019">
    <property type="protein sequence ID" value="KAI5064969.1"/>
    <property type="molecule type" value="Genomic_DNA"/>
</dbReference>
<evidence type="ECO:0000256" key="7">
    <source>
        <dbReference type="ARBA" id="ARBA00023011"/>
    </source>
</evidence>
<evidence type="ECO:0000256" key="1">
    <source>
        <dbReference type="ARBA" id="ARBA00004141"/>
    </source>
</evidence>
<dbReference type="GO" id="GO:0000247">
    <property type="term" value="F:C-8 sterol isomerase activity"/>
    <property type="evidence" value="ECO:0007669"/>
    <property type="project" value="TreeGrafter"/>
</dbReference>
<evidence type="ECO:0000256" key="5">
    <source>
        <dbReference type="ARBA" id="ARBA00022955"/>
    </source>
</evidence>
<feature type="transmembrane region" description="Helical" evidence="14">
    <location>
        <begin position="177"/>
        <end position="197"/>
    </location>
</feature>
<keyword evidence="11" id="KW-0753">Steroid metabolism</keyword>
<keyword evidence="4 13" id="KW-0812">Transmembrane</keyword>
<evidence type="ECO:0000259" key="15">
    <source>
        <dbReference type="PROSITE" id="PS51751"/>
    </source>
</evidence>
<dbReference type="OrthoDB" id="58557at2759"/>
<evidence type="ECO:0000313" key="16">
    <source>
        <dbReference type="EMBL" id="KAI5064969.1"/>
    </source>
</evidence>
<evidence type="ECO:0000313" key="17">
    <source>
        <dbReference type="EMBL" id="KAI5065571.1"/>
    </source>
</evidence>
<dbReference type="EMBL" id="JABFUD020000019">
    <property type="protein sequence ID" value="KAI5065571.1"/>
    <property type="molecule type" value="Genomic_DNA"/>
</dbReference>
<dbReference type="Pfam" id="PF05241">
    <property type="entry name" value="EBP"/>
    <property type="match status" value="1"/>
</dbReference>
<feature type="domain" description="EXPERA" evidence="15">
    <location>
        <begin position="54"/>
        <end position="196"/>
    </location>
</feature>
<name>A0A9D4UCP8_ADICA</name>
<keyword evidence="3" id="KW-0444">Lipid biosynthesis</keyword>
<comment type="similarity">
    <text evidence="2">Belongs to the EBP family.</text>
</comment>
<evidence type="ECO:0000256" key="4">
    <source>
        <dbReference type="ARBA" id="ARBA00022692"/>
    </source>
</evidence>
<dbReference type="InterPro" id="IPR007905">
    <property type="entry name" value="EBP"/>
</dbReference>
<organism evidence="17 18">
    <name type="scientific">Adiantum capillus-veneris</name>
    <name type="common">Maidenhair fern</name>
    <dbReference type="NCBI Taxonomy" id="13818"/>
    <lineage>
        <taxon>Eukaryota</taxon>
        <taxon>Viridiplantae</taxon>
        <taxon>Streptophyta</taxon>
        <taxon>Embryophyta</taxon>
        <taxon>Tracheophyta</taxon>
        <taxon>Polypodiopsida</taxon>
        <taxon>Polypodiidae</taxon>
        <taxon>Polypodiales</taxon>
        <taxon>Pteridineae</taxon>
        <taxon>Pteridaceae</taxon>
        <taxon>Vittarioideae</taxon>
        <taxon>Adiantum</taxon>
    </lineage>
</organism>
<feature type="transmembrane region" description="Helical" evidence="14">
    <location>
        <begin position="111"/>
        <end position="134"/>
    </location>
</feature>
<dbReference type="PANTHER" id="PTHR14207:SF0">
    <property type="entry name" value="3-BETA-HYDROXYSTEROID-DELTA(8),DELTA(7)-ISOMERASE"/>
    <property type="match status" value="1"/>
</dbReference>
<evidence type="ECO:0000256" key="13">
    <source>
        <dbReference type="PROSITE-ProRule" id="PRU01087"/>
    </source>
</evidence>
<dbReference type="GO" id="GO:0005783">
    <property type="term" value="C:endoplasmic reticulum"/>
    <property type="evidence" value="ECO:0007669"/>
    <property type="project" value="TreeGrafter"/>
</dbReference>
<feature type="transmembrane region" description="Helical" evidence="14">
    <location>
        <begin position="20"/>
        <end position="45"/>
    </location>
</feature>
<evidence type="ECO:0000256" key="3">
    <source>
        <dbReference type="ARBA" id="ARBA00022516"/>
    </source>
</evidence>
<dbReference type="GO" id="GO:0016020">
    <property type="term" value="C:membrane"/>
    <property type="evidence" value="ECO:0007669"/>
    <property type="project" value="UniProtKB-SubCell"/>
</dbReference>
<keyword evidence="6 13" id="KW-1133">Transmembrane helix</keyword>
<dbReference type="GO" id="GO:0004769">
    <property type="term" value="F:steroid Delta-isomerase activity"/>
    <property type="evidence" value="ECO:0007669"/>
    <property type="project" value="TreeGrafter"/>
</dbReference>
<evidence type="ECO:0000256" key="6">
    <source>
        <dbReference type="ARBA" id="ARBA00022989"/>
    </source>
</evidence>
<dbReference type="GO" id="GO:0047750">
    <property type="term" value="F:cholestenol delta-isomerase activity"/>
    <property type="evidence" value="ECO:0007669"/>
    <property type="project" value="InterPro"/>
</dbReference>
<dbReference type="InterPro" id="IPR033118">
    <property type="entry name" value="EXPERA"/>
</dbReference>
<evidence type="ECO:0000256" key="2">
    <source>
        <dbReference type="ARBA" id="ARBA00008337"/>
    </source>
</evidence>
<comment type="caution">
    <text evidence="17">The sequence shown here is derived from an EMBL/GenBank/DDBJ whole genome shotgun (WGS) entry which is preliminary data.</text>
</comment>
<evidence type="ECO:0000256" key="11">
    <source>
        <dbReference type="ARBA" id="ARBA00023221"/>
    </source>
</evidence>
<feature type="transmembrane region" description="Helical" evidence="14">
    <location>
        <begin position="146"/>
        <end position="165"/>
    </location>
</feature>
<gene>
    <name evidence="16" type="ORF">GOP47_0019664</name>
    <name evidence="17" type="ORF">GOP47_0020266</name>
</gene>
<reference evidence="17" key="1">
    <citation type="submission" date="2021-01" db="EMBL/GenBank/DDBJ databases">
        <title>Adiantum capillus-veneris genome.</title>
        <authorList>
            <person name="Fang Y."/>
            <person name="Liao Q."/>
        </authorList>
    </citation>
    <scope>NUCLEOTIDE SEQUENCE</scope>
    <source>
        <strain evidence="17">H3</strain>
        <tissue evidence="17">Leaf</tissue>
    </source>
</reference>
<protein>
    <recommendedName>
        <fullName evidence="15">EXPERA domain-containing protein</fullName>
    </recommendedName>
</protein>
<keyword evidence="12" id="KW-0413">Isomerase</keyword>
<keyword evidence="7" id="KW-0756">Sterol biosynthesis</keyword>
<sequence>MAQHPFVPETLELPGYVPNFLSILQILSGYGLVSLGVVILVWITSGRFRHLVGVERLLMCWWAFTGLTHLILEGYFVFTPDFYKKTTPIFLAEVWKEYSKGDSRYAARDSAVVVVEGITSVLEGPASLLAVYAIATRKAYRDPLQLAVCLGQLYGCIVYFVTTVLDGVEYAAGPFYYWFYYIFMNNIWVVIPSLIALRSWRRIVHQFENKKGKSK</sequence>
<accession>A0A9D4UCP8</accession>
<proteinExistence type="inferred from homology"/>
<dbReference type="AlphaFoldDB" id="A0A9D4UCP8"/>
<keyword evidence="18" id="KW-1185">Reference proteome</keyword>